<organism evidence="1 2">
    <name type="scientific">Gossypium tomentosum</name>
    <name type="common">Hawaiian cotton</name>
    <name type="synonym">Gossypium sandvicense</name>
    <dbReference type="NCBI Taxonomy" id="34277"/>
    <lineage>
        <taxon>Eukaryota</taxon>
        <taxon>Viridiplantae</taxon>
        <taxon>Streptophyta</taxon>
        <taxon>Embryophyta</taxon>
        <taxon>Tracheophyta</taxon>
        <taxon>Spermatophyta</taxon>
        <taxon>Magnoliopsida</taxon>
        <taxon>eudicotyledons</taxon>
        <taxon>Gunneridae</taxon>
        <taxon>Pentapetalae</taxon>
        <taxon>rosids</taxon>
        <taxon>malvids</taxon>
        <taxon>Malvales</taxon>
        <taxon>Malvaceae</taxon>
        <taxon>Malvoideae</taxon>
        <taxon>Gossypium</taxon>
    </lineage>
</organism>
<accession>A0A5D2PUF0</accession>
<gene>
    <name evidence="1" type="ORF">ES332_A07G126800v1</name>
</gene>
<evidence type="ECO:0000313" key="1">
    <source>
        <dbReference type="EMBL" id="TYI18905.1"/>
    </source>
</evidence>
<dbReference type="Proteomes" id="UP000322667">
    <property type="component" value="Chromosome A07"/>
</dbReference>
<dbReference type="AlphaFoldDB" id="A0A5D2PUF0"/>
<dbReference type="EMBL" id="CM017616">
    <property type="protein sequence ID" value="TYI18905.1"/>
    <property type="molecule type" value="Genomic_DNA"/>
</dbReference>
<proteinExistence type="predicted"/>
<sequence>MAILDITEVADVAKDKGVDSLLSTHHQVKGGAVLDAKHVPDLEKNLIPFFCFKDSNSSQRVTIKVERVNVFSPIWVLLAIVALYNFNLRTRSLSVSKFEHDINLVDIMQNLSLARDGA</sequence>
<keyword evidence="2" id="KW-1185">Reference proteome</keyword>
<protein>
    <submittedName>
        <fullName evidence="1">Uncharacterized protein</fullName>
    </submittedName>
</protein>
<reference evidence="1 2" key="1">
    <citation type="submission" date="2019-07" db="EMBL/GenBank/DDBJ databases">
        <title>WGS assembly of Gossypium tomentosum.</title>
        <authorList>
            <person name="Chen Z.J."/>
            <person name="Sreedasyam A."/>
            <person name="Ando A."/>
            <person name="Song Q."/>
            <person name="De L."/>
            <person name="Hulse-Kemp A."/>
            <person name="Ding M."/>
            <person name="Ye W."/>
            <person name="Kirkbride R."/>
            <person name="Jenkins J."/>
            <person name="Plott C."/>
            <person name="Lovell J."/>
            <person name="Lin Y.-M."/>
            <person name="Vaughn R."/>
            <person name="Liu B."/>
            <person name="Li W."/>
            <person name="Simpson S."/>
            <person name="Scheffler B."/>
            <person name="Saski C."/>
            <person name="Grover C."/>
            <person name="Hu G."/>
            <person name="Conover J."/>
            <person name="Carlson J."/>
            <person name="Shu S."/>
            <person name="Boston L."/>
            <person name="Williams M."/>
            <person name="Peterson D."/>
            <person name="Mcgee K."/>
            <person name="Jones D."/>
            <person name="Wendel J."/>
            <person name="Stelly D."/>
            <person name="Grimwood J."/>
            <person name="Schmutz J."/>
        </authorList>
    </citation>
    <scope>NUCLEOTIDE SEQUENCE [LARGE SCALE GENOMIC DNA]</scope>
    <source>
        <strain evidence="1">7179.01</strain>
    </source>
</reference>
<name>A0A5D2PUF0_GOSTO</name>
<evidence type="ECO:0000313" key="2">
    <source>
        <dbReference type="Proteomes" id="UP000322667"/>
    </source>
</evidence>